<evidence type="ECO:0000256" key="6">
    <source>
        <dbReference type="ARBA" id="ARBA00023235"/>
    </source>
</evidence>
<dbReference type="PANTHER" id="PTHR31689:SF0">
    <property type="entry name" value="DIAMINOPIMELATE EPIMERASE"/>
    <property type="match status" value="1"/>
</dbReference>
<dbReference type="GO" id="GO:0005829">
    <property type="term" value="C:cytosol"/>
    <property type="evidence" value="ECO:0007669"/>
    <property type="project" value="TreeGrafter"/>
</dbReference>
<feature type="active site" description="Proton acceptor" evidence="8">
    <location>
        <position position="209"/>
    </location>
</feature>
<dbReference type="PANTHER" id="PTHR31689">
    <property type="entry name" value="DIAMINOPIMELATE EPIMERASE, CHLOROPLASTIC"/>
    <property type="match status" value="1"/>
</dbReference>
<protein>
    <recommendedName>
        <fullName evidence="3 8">Diaminopimelate epimerase</fullName>
        <shortName evidence="8">DAP epimerase</shortName>
        <ecNumber evidence="3 8">5.1.1.7</ecNumber>
    </recommendedName>
    <alternativeName>
        <fullName evidence="8">PLP-independent amino acid racemase</fullName>
    </alternativeName>
</protein>
<name>A0A9D1SY03_9FIRM</name>
<comment type="subcellular location">
    <subcellularLocation>
        <location evidence="8">Cytoplasm</location>
    </subcellularLocation>
</comment>
<keyword evidence="4 8" id="KW-0028">Amino-acid biosynthesis</keyword>
<gene>
    <name evidence="8" type="primary">dapF</name>
    <name evidence="10" type="ORF">IAB14_06425</name>
</gene>
<dbReference type="InterPro" id="IPR018510">
    <property type="entry name" value="DAP_epimerase_AS"/>
</dbReference>
<dbReference type="EC" id="5.1.1.7" evidence="3 8"/>
<comment type="catalytic activity">
    <reaction evidence="7 8">
        <text>(2S,6S)-2,6-diaminopimelate = meso-2,6-diaminopimelate</text>
        <dbReference type="Rhea" id="RHEA:15393"/>
        <dbReference type="ChEBI" id="CHEBI:57609"/>
        <dbReference type="ChEBI" id="CHEBI:57791"/>
        <dbReference type="EC" id="5.1.1.7"/>
    </reaction>
</comment>
<evidence type="ECO:0000313" key="11">
    <source>
        <dbReference type="Proteomes" id="UP000886891"/>
    </source>
</evidence>
<keyword evidence="5 8" id="KW-0457">Lysine biosynthesis</keyword>
<dbReference type="PROSITE" id="PS01326">
    <property type="entry name" value="DAP_EPIMERASE"/>
    <property type="match status" value="1"/>
</dbReference>
<feature type="binding site" evidence="8">
    <location>
        <position position="11"/>
    </location>
    <ligand>
        <name>substrate</name>
    </ligand>
</feature>
<evidence type="ECO:0000256" key="2">
    <source>
        <dbReference type="ARBA" id="ARBA00010219"/>
    </source>
</evidence>
<feature type="binding site" evidence="8">
    <location>
        <begin position="72"/>
        <end position="73"/>
    </location>
    <ligand>
        <name>substrate</name>
    </ligand>
</feature>
<evidence type="ECO:0000256" key="8">
    <source>
        <dbReference type="HAMAP-Rule" id="MF_00197"/>
    </source>
</evidence>
<feature type="active site" description="Proton donor" evidence="8">
    <location>
        <position position="71"/>
    </location>
</feature>
<feature type="binding site" evidence="8">
    <location>
        <begin position="200"/>
        <end position="201"/>
    </location>
    <ligand>
        <name>substrate</name>
    </ligand>
</feature>
<evidence type="ECO:0000256" key="7">
    <source>
        <dbReference type="ARBA" id="ARBA00051712"/>
    </source>
</evidence>
<feature type="binding site" evidence="8">
    <location>
        <position position="150"/>
    </location>
    <ligand>
        <name>substrate</name>
    </ligand>
</feature>
<reference evidence="10" key="1">
    <citation type="submission" date="2020-10" db="EMBL/GenBank/DDBJ databases">
        <authorList>
            <person name="Gilroy R."/>
        </authorList>
    </citation>
    <scope>NUCLEOTIDE SEQUENCE</scope>
    <source>
        <strain evidence="10">23406</strain>
    </source>
</reference>
<dbReference type="Proteomes" id="UP000886891">
    <property type="component" value="Unassembled WGS sequence"/>
</dbReference>
<dbReference type="AlphaFoldDB" id="A0A9D1SY03"/>
<feature type="active site" evidence="9">
    <location>
        <position position="71"/>
    </location>
</feature>
<reference evidence="10" key="2">
    <citation type="journal article" date="2021" name="PeerJ">
        <title>Extensive microbial diversity within the chicken gut microbiome revealed by metagenomics and culture.</title>
        <authorList>
            <person name="Gilroy R."/>
            <person name="Ravi A."/>
            <person name="Getino M."/>
            <person name="Pursley I."/>
            <person name="Horton D.L."/>
            <person name="Alikhan N.F."/>
            <person name="Baker D."/>
            <person name="Gharbi K."/>
            <person name="Hall N."/>
            <person name="Watson M."/>
            <person name="Adriaenssens E.M."/>
            <person name="Foster-Nyarko E."/>
            <person name="Jarju S."/>
            <person name="Secka A."/>
            <person name="Antonio M."/>
            <person name="Oren A."/>
            <person name="Chaudhuri R.R."/>
            <person name="La Ragione R."/>
            <person name="Hildebrand F."/>
            <person name="Pallen M.J."/>
        </authorList>
    </citation>
    <scope>NUCLEOTIDE SEQUENCE</scope>
    <source>
        <strain evidence="10">23406</strain>
    </source>
</reference>
<dbReference type="GO" id="GO:0008837">
    <property type="term" value="F:diaminopimelate epimerase activity"/>
    <property type="evidence" value="ECO:0007669"/>
    <property type="project" value="UniProtKB-UniRule"/>
</dbReference>
<feature type="site" description="Could be important to modulate the pK values of the two catalytic cysteine residues" evidence="8">
    <location>
        <position position="200"/>
    </location>
</feature>
<evidence type="ECO:0000256" key="1">
    <source>
        <dbReference type="ARBA" id="ARBA00005196"/>
    </source>
</evidence>
<evidence type="ECO:0000256" key="9">
    <source>
        <dbReference type="PROSITE-ProRule" id="PRU10125"/>
    </source>
</evidence>
<comment type="caution">
    <text evidence="8">Lacks conserved residue(s) required for the propagation of feature annotation.</text>
</comment>
<sequence length="264" mass="29075">MKFCKMNGCGNDYVFVYLPENPIDRLGELAKKVSDRHYGIGSDGLIVIDSGKEGDFRMRVFNADGSEAAMCGNAIRCAARWMRDEHKIDRDDFTFETRGGLRHVRVEPDSRPYTVRVEMGIPRFFGAPQGETAILTHYGAVSAVLVDVGNPHAVLFTDKICDGMMRLAEEVSQSDRFPDGINVEVASVESRDTIRMRVIERGSGETLACGTGATAVAFAAKQKGWIDRSATVVLKGGSLTISFEGDTAYMAGDANYNFRGEYQW</sequence>
<keyword evidence="6 8" id="KW-0413">Isomerase</keyword>
<evidence type="ECO:0000256" key="4">
    <source>
        <dbReference type="ARBA" id="ARBA00022605"/>
    </source>
</evidence>
<feature type="binding site" evidence="8">
    <location>
        <position position="62"/>
    </location>
    <ligand>
        <name>substrate</name>
    </ligand>
</feature>
<organism evidence="10 11">
    <name type="scientific">Candidatus Stercoripulliclostridium merdipullorum</name>
    <dbReference type="NCBI Taxonomy" id="2840952"/>
    <lineage>
        <taxon>Bacteria</taxon>
        <taxon>Bacillati</taxon>
        <taxon>Bacillota</taxon>
        <taxon>Clostridia</taxon>
        <taxon>Eubacteriales</taxon>
        <taxon>Candidatus Stercoripulliclostridium</taxon>
    </lineage>
</organism>
<dbReference type="GO" id="GO:0009089">
    <property type="term" value="P:lysine biosynthetic process via diaminopimelate"/>
    <property type="evidence" value="ECO:0007669"/>
    <property type="project" value="UniProtKB-UniRule"/>
</dbReference>
<evidence type="ECO:0000313" key="10">
    <source>
        <dbReference type="EMBL" id="HIV00729.1"/>
    </source>
</evidence>
<keyword evidence="8" id="KW-0963">Cytoplasm</keyword>
<dbReference type="InterPro" id="IPR001653">
    <property type="entry name" value="DAP_epimerase_DapF"/>
</dbReference>
<accession>A0A9D1SY03</accession>
<dbReference type="EMBL" id="DVOH01000052">
    <property type="protein sequence ID" value="HIV00729.1"/>
    <property type="molecule type" value="Genomic_DNA"/>
</dbReference>
<proteinExistence type="inferred from homology"/>
<dbReference type="Pfam" id="PF01678">
    <property type="entry name" value="DAP_epimerase"/>
    <property type="match status" value="2"/>
</dbReference>
<comment type="function">
    <text evidence="8">Catalyzes the stereoinversion of LL-2,6-diaminopimelate (L,L-DAP) to meso-diaminopimelate (meso-DAP), a precursor of L-lysine and an essential component of the bacterial peptidoglycan.</text>
</comment>
<dbReference type="HAMAP" id="MF_00197">
    <property type="entry name" value="DAP_epimerase"/>
    <property type="match status" value="1"/>
</dbReference>
<dbReference type="SUPFAM" id="SSF54506">
    <property type="entry name" value="Diaminopimelate epimerase-like"/>
    <property type="match status" value="2"/>
</dbReference>
<comment type="caution">
    <text evidence="10">The sequence shown here is derived from an EMBL/GenBank/DDBJ whole genome shotgun (WGS) entry which is preliminary data.</text>
</comment>
<feature type="binding site" evidence="8">
    <location>
        <position position="182"/>
    </location>
    <ligand>
        <name>substrate</name>
    </ligand>
</feature>
<dbReference type="NCBIfam" id="TIGR00652">
    <property type="entry name" value="DapF"/>
    <property type="match status" value="1"/>
</dbReference>
<evidence type="ECO:0000256" key="5">
    <source>
        <dbReference type="ARBA" id="ARBA00023154"/>
    </source>
</evidence>
<feature type="site" description="Could be important to modulate the pK values of the two catalytic cysteine residues" evidence="8">
    <location>
        <position position="152"/>
    </location>
</feature>
<dbReference type="Gene3D" id="3.10.310.10">
    <property type="entry name" value="Diaminopimelate Epimerase, Chain A, domain 1"/>
    <property type="match status" value="2"/>
</dbReference>
<comment type="pathway">
    <text evidence="1 8">Amino-acid biosynthesis; L-lysine biosynthesis via DAP pathway; DL-2,6-diaminopimelate from LL-2,6-diaminopimelate: step 1/1.</text>
</comment>
<comment type="similarity">
    <text evidence="2 8">Belongs to the diaminopimelate epimerase family.</text>
</comment>
<evidence type="ECO:0000256" key="3">
    <source>
        <dbReference type="ARBA" id="ARBA00013080"/>
    </source>
</evidence>
<feature type="binding site" evidence="8">
    <location>
        <begin position="210"/>
        <end position="211"/>
    </location>
    <ligand>
        <name>substrate</name>
    </ligand>
</feature>
<comment type="subunit">
    <text evidence="8">Homodimer.</text>
</comment>